<name>A0A9Q9S5C0_9ENTR</name>
<accession>A0A9Q9S5C0</accession>
<dbReference type="EMBL" id="CABGGO010000012">
    <property type="protein sequence ID" value="VUS44870.1"/>
    <property type="molecule type" value="Genomic_DNA"/>
</dbReference>
<reference evidence="1 2" key="1">
    <citation type="submission" date="2019-07" db="EMBL/GenBank/DDBJ databases">
        <authorList>
            <person name="Brisse S."/>
            <person name="Rodrigues C."/>
            <person name="Thorpe H."/>
        </authorList>
    </citation>
    <scope>NUCLEOTIDE SEQUENCE [LARGE SCALE GENOMIC DNA]</scope>
    <source>
        <strain evidence="1">SB6410</strain>
    </source>
</reference>
<dbReference type="AlphaFoldDB" id="A0A9Q9S5C0"/>
<evidence type="ECO:0000313" key="2">
    <source>
        <dbReference type="Proteomes" id="UP000318567"/>
    </source>
</evidence>
<evidence type="ECO:0000313" key="1">
    <source>
        <dbReference type="EMBL" id="VUS44870.1"/>
    </source>
</evidence>
<proteinExistence type="predicted"/>
<organism evidence="1 2">
    <name type="scientific">Klebsiella pasteurii</name>
    <dbReference type="NCBI Taxonomy" id="2587529"/>
    <lineage>
        <taxon>Bacteria</taxon>
        <taxon>Pseudomonadati</taxon>
        <taxon>Pseudomonadota</taxon>
        <taxon>Gammaproteobacteria</taxon>
        <taxon>Enterobacterales</taxon>
        <taxon>Enterobacteriaceae</taxon>
        <taxon>Klebsiella/Raoultella group</taxon>
        <taxon>Klebsiella</taxon>
    </lineage>
</organism>
<protein>
    <submittedName>
        <fullName evidence="1">Uncharacterized protein</fullName>
    </submittedName>
</protein>
<dbReference type="RefSeq" id="WP_224326042.1">
    <property type="nucleotide sequence ID" value="NZ_CABGGO010000012.1"/>
</dbReference>
<dbReference type="Proteomes" id="UP000318567">
    <property type="component" value="Unassembled WGS sequence"/>
</dbReference>
<sequence length="194" mass="22172">MRAEQYQKALTYFVLAENRDAAQTFITTLPKNGPKTAQAQAWWQAAQILRHQGMALTGYEMAPDFAVYDGWYSSPYYGWGPEGSPMTKSWISAGERQRVQLSQPKQDNHFMHYRWQAVKLAEKSADLLPRKSQTYAAVLCHAAGWIWAQDPAKVKRLYKRYVKNGASFPWAENFGQNCPEPDFTASGVGRKERE</sequence>
<comment type="caution">
    <text evidence="1">The sequence shown here is derived from an EMBL/GenBank/DDBJ whole genome shotgun (WGS) entry which is preliminary data.</text>
</comment>
<gene>
    <name evidence="1" type="ORF">SB6410_01304</name>
</gene>